<proteinExistence type="predicted"/>
<evidence type="ECO:0000313" key="2">
    <source>
        <dbReference type="EMBL" id="MBC3791393.1"/>
    </source>
</evidence>
<feature type="chain" id="PRO_5046266228" description="DUF4369 domain-containing protein" evidence="1">
    <location>
        <begin position="19"/>
        <end position="218"/>
    </location>
</feature>
<accession>A0ABR6W462</accession>
<name>A0ABR6W462_9BACT</name>
<reference evidence="2 3" key="1">
    <citation type="submission" date="2019-06" db="EMBL/GenBank/DDBJ databases">
        <title>Spirosoma utsteinense sp. nov. isolated from Antarctic ice-free soils.</title>
        <authorList>
            <person name="Tahon G."/>
        </authorList>
    </citation>
    <scope>NUCLEOTIDE SEQUENCE [LARGE SCALE GENOMIC DNA]</scope>
    <source>
        <strain evidence="2 3">LMG 31447</strain>
    </source>
</reference>
<sequence>MKSLFLISMLVISNVTLAQFNPLGAITQWTDGYVITVANDTIQGRVRVGSMVNDSPAGVIVQTGDDKKVKLKGDNLRLIVQYIPNYAYATGNIPRSREAVVFERVPNPRRNGKPMLLERLTPPGGRIALYFDASGWKKTTDYTFGNFTFELNRQEMSYVVLKNNEESLLAKRSDMEAIHETLLGDCPVFVRQYPTATRRDWNHFGEMVLAYNQLCQQQ</sequence>
<dbReference type="Proteomes" id="UP000700732">
    <property type="component" value="Unassembled WGS sequence"/>
</dbReference>
<keyword evidence="3" id="KW-1185">Reference proteome</keyword>
<evidence type="ECO:0000313" key="3">
    <source>
        <dbReference type="Proteomes" id="UP000700732"/>
    </source>
</evidence>
<keyword evidence="1" id="KW-0732">Signal</keyword>
<organism evidence="2 3">
    <name type="scientific">Spirosoma utsteinense</name>
    <dbReference type="NCBI Taxonomy" id="2585773"/>
    <lineage>
        <taxon>Bacteria</taxon>
        <taxon>Pseudomonadati</taxon>
        <taxon>Bacteroidota</taxon>
        <taxon>Cytophagia</taxon>
        <taxon>Cytophagales</taxon>
        <taxon>Cytophagaceae</taxon>
        <taxon>Spirosoma</taxon>
    </lineage>
</organism>
<evidence type="ECO:0000256" key="1">
    <source>
        <dbReference type="SAM" id="SignalP"/>
    </source>
</evidence>
<gene>
    <name evidence="2" type="ORF">FH603_1894</name>
</gene>
<dbReference type="RefSeq" id="WP_186737195.1">
    <property type="nucleotide sequence ID" value="NZ_VFIA01000009.1"/>
</dbReference>
<protein>
    <recommendedName>
        <fullName evidence="4">DUF4369 domain-containing protein</fullName>
    </recommendedName>
</protein>
<evidence type="ECO:0008006" key="4">
    <source>
        <dbReference type="Google" id="ProtNLM"/>
    </source>
</evidence>
<dbReference type="EMBL" id="VFIA01000009">
    <property type="protein sequence ID" value="MBC3791393.1"/>
    <property type="molecule type" value="Genomic_DNA"/>
</dbReference>
<feature type="signal peptide" evidence="1">
    <location>
        <begin position="1"/>
        <end position="18"/>
    </location>
</feature>
<comment type="caution">
    <text evidence="2">The sequence shown here is derived from an EMBL/GenBank/DDBJ whole genome shotgun (WGS) entry which is preliminary data.</text>
</comment>